<reference evidence="2 3" key="1">
    <citation type="journal article" date="2018" name="PLoS Genet.">
        <title>Population sequencing reveals clonal diversity and ancestral inbreeding in the grapevine cultivar Chardonnay.</title>
        <authorList>
            <person name="Roach M.J."/>
            <person name="Johnson D.L."/>
            <person name="Bohlmann J."/>
            <person name="van Vuuren H.J."/>
            <person name="Jones S.J."/>
            <person name="Pretorius I.S."/>
            <person name="Schmidt S.A."/>
            <person name="Borneman A.R."/>
        </authorList>
    </citation>
    <scope>NUCLEOTIDE SEQUENCE [LARGE SCALE GENOMIC DNA]</scope>
    <source>
        <strain evidence="3">cv. Chardonnay</strain>
        <tissue evidence="2">Leaf</tissue>
    </source>
</reference>
<feature type="compositionally biased region" description="Polar residues" evidence="1">
    <location>
        <begin position="201"/>
        <end position="218"/>
    </location>
</feature>
<accession>A0A438FRV9</accession>
<gene>
    <name evidence="2" type="ORF">CK203_062682</name>
</gene>
<evidence type="ECO:0000313" key="2">
    <source>
        <dbReference type="EMBL" id="RVW62696.1"/>
    </source>
</evidence>
<evidence type="ECO:0000256" key="1">
    <source>
        <dbReference type="SAM" id="MobiDB-lite"/>
    </source>
</evidence>
<feature type="compositionally biased region" description="Polar residues" evidence="1">
    <location>
        <begin position="228"/>
        <end position="238"/>
    </location>
</feature>
<proteinExistence type="predicted"/>
<feature type="region of interest" description="Disordered" evidence="1">
    <location>
        <begin position="201"/>
        <end position="238"/>
    </location>
</feature>
<name>A0A438FRV9_VITVI</name>
<dbReference type="Proteomes" id="UP000288805">
    <property type="component" value="Unassembled WGS sequence"/>
</dbReference>
<comment type="caution">
    <text evidence="2">The sequence shown here is derived from an EMBL/GenBank/DDBJ whole genome shotgun (WGS) entry which is preliminary data.</text>
</comment>
<sequence>MGSKVSQLAVDLEMRMKDHLLLRELFSRNAGAVVHSSSIRHLAIQVLKQCYSHLLATVLIARALKDVKDVRIWEYASQALGLPPTSYTEDRFLFNALAFLQGHLGFNNLEDLVVEDCSEINNILSHNVPAKDANPWMRFLPNLKLSLHYMPKLVIIGEVDWWSALKWNKSEGLQTPNLDSIFVPIKGDTDLMTQLAEINDQLQAQTQKGKPSQQSGPGDSSKAPSVEIETTSKQKQVA</sequence>
<dbReference type="AlphaFoldDB" id="A0A438FRV9"/>
<organism evidence="2 3">
    <name type="scientific">Vitis vinifera</name>
    <name type="common">Grape</name>
    <dbReference type="NCBI Taxonomy" id="29760"/>
    <lineage>
        <taxon>Eukaryota</taxon>
        <taxon>Viridiplantae</taxon>
        <taxon>Streptophyta</taxon>
        <taxon>Embryophyta</taxon>
        <taxon>Tracheophyta</taxon>
        <taxon>Spermatophyta</taxon>
        <taxon>Magnoliopsida</taxon>
        <taxon>eudicotyledons</taxon>
        <taxon>Gunneridae</taxon>
        <taxon>Pentapetalae</taxon>
        <taxon>rosids</taxon>
        <taxon>Vitales</taxon>
        <taxon>Vitaceae</taxon>
        <taxon>Viteae</taxon>
        <taxon>Vitis</taxon>
    </lineage>
</organism>
<protein>
    <submittedName>
        <fullName evidence="2">Uncharacterized protein</fullName>
    </submittedName>
</protein>
<dbReference type="EMBL" id="QGNW01000763">
    <property type="protein sequence ID" value="RVW62696.1"/>
    <property type="molecule type" value="Genomic_DNA"/>
</dbReference>
<evidence type="ECO:0000313" key="3">
    <source>
        <dbReference type="Proteomes" id="UP000288805"/>
    </source>
</evidence>